<evidence type="ECO:0000313" key="4">
    <source>
        <dbReference type="Proteomes" id="UP000239576"/>
    </source>
</evidence>
<evidence type="ECO:0000256" key="1">
    <source>
        <dbReference type="SAM" id="MobiDB-lite"/>
    </source>
</evidence>
<evidence type="ECO:0000313" key="3">
    <source>
        <dbReference type="EMBL" id="PSB34476.1"/>
    </source>
</evidence>
<dbReference type="Pfam" id="PF13699">
    <property type="entry name" value="eCIS_core"/>
    <property type="match status" value="1"/>
</dbReference>
<comment type="caution">
    <text evidence="3">The sequence shown here is derived from an EMBL/GenBank/DDBJ whole genome shotgun (WGS) entry which is preliminary data.</text>
</comment>
<name>A0A2T1EP16_9CYAN</name>
<feature type="region of interest" description="Disordered" evidence="1">
    <location>
        <begin position="363"/>
        <end position="382"/>
    </location>
</feature>
<keyword evidence="4" id="KW-1185">Reference proteome</keyword>
<sequence>MRVGEANDRYEQEADRLASLIVRQINAPGFGEELRDSQAEIQEDALPKQMPALQPKLQLKGESSGGAASPEIESAIANARGGGNPLEPELQERFGQAMGVDFSGVRVHTDAESNALNRALSSVAFTKQQDVYFREGAYKPQTHRGQALLAHELTHVVQQGLQFKGSAEQQSNSIQIVQRQLALPAGKSGFFFNREYNNIKTLIQTYNINPRITSLEDEGQDNATRHACAQTAMKELFKIQQMATKWLETEKNKGVRHQDTRRIGWLDAWYNRFFLPEYDRVDSILLSTATVSEESPAPLPRETVRALNRFEVASGRERDKSITGAITERGDWWTVIASESYMTTMPTYAYRVGYARDNENTIRSYNPRSARPIKPRRPDRLTPSEMMSYGHVYFALDQRIILPYVNMLPDPDEGKVKAIGRYLLPVGYEFKRDPEIPGGFRSTSTLPAPEEIRVTPTTRGARDVMHEITR</sequence>
<gene>
    <name evidence="3" type="ORF">C7B82_02755</name>
</gene>
<organism evidence="3 4">
    <name type="scientific">Stenomitos frigidus ULC18</name>
    <dbReference type="NCBI Taxonomy" id="2107698"/>
    <lineage>
        <taxon>Bacteria</taxon>
        <taxon>Bacillati</taxon>
        <taxon>Cyanobacteriota</taxon>
        <taxon>Cyanophyceae</taxon>
        <taxon>Leptolyngbyales</taxon>
        <taxon>Leptolyngbyaceae</taxon>
        <taxon>Stenomitos</taxon>
    </lineage>
</organism>
<dbReference type="Proteomes" id="UP000239576">
    <property type="component" value="Unassembled WGS sequence"/>
</dbReference>
<feature type="domain" description="eCIS core" evidence="2">
    <location>
        <begin position="85"/>
        <end position="160"/>
    </location>
</feature>
<protein>
    <recommendedName>
        <fullName evidence="2">eCIS core domain-containing protein</fullName>
    </recommendedName>
</protein>
<dbReference type="OrthoDB" id="292792at2"/>
<dbReference type="AlphaFoldDB" id="A0A2T1EP16"/>
<dbReference type="InterPro" id="IPR025295">
    <property type="entry name" value="eCIS_core_dom"/>
</dbReference>
<dbReference type="EMBL" id="PVWK01000014">
    <property type="protein sequence ID" value="PSB34476.1"/>
    <property type="molecule type" value="Genomic_DNA"/>
</dbReference>
<reference evidence="4" key="1">
    <citation type="submission" date="2018-02" db="EMBL/GenBank/DDBJ databases">
        <authorList>
            <person name="Moore K."/>
            <person name="Momper L."/>
        </authorList>
    </citation>
    <scope>NUCLEOTIDE SEQUENCE [LARGE SCALE GENOMIC DNA]</scope>
    <source>
        <strain evidence="4">ULC18</strain>
    </source>
</reference>
<proteinExistence type="predicted"/>
<evidence type="ECO:0000259" key="2">
    <source>
        <dbReference type="Pfam" id="PF13699"/>
    </source>
</evidence>
<accession>A0A2T1EP16</accession>
<reference evidence="3 4" key="2">
    <citation type="submission" date="2018-03" db="EMBL/GenBank/DDBJ databases">
        <title>The ancient ancestry and fast evolution of plastids.</title>
        <authorList>
            <person name="Moore K.R."/>
            <person name="Magnabosco C."/>
            <person name="Momper L."/>
            <person name="Gold D.A."/>
            <person name="Bosak T."/>
            <person name="Fournier G.P."/>
        </authorList>
    </citation>
    <scope>NUCLEOTIDE SEQUENCE [LARGE SCALE GENOMIC DNA]</scope>
    <source>
        <strain evidence="3 4">ULC18</strain>
    </source>
</reference>